<feature type="compositionally biased region" description="Low complexity" evidence="2">
    <location>
        <begin position="2417"/>
        <end position="2427"/>
    </location>
</feature>
<keyword evidence="1" id="KW-0175">Coiled coil</keyword>
<proteinExistence type="predicted"/>
<keyword evidence="5" id="KW-1185">Reference proteome</keyword>
<dbReference type="OrthoDB" id="250115at2759"/>
<feature type="domain" description="DUF7623" evidence="3">
    <location>
        <begin position="407"/>
        <end position="468"/>
    </location>
</feature>
<feature type="compositionally biased region" description="Basic residues" evidence="2">
    <location>
        <begin position="2523"/>
        <end position="2535"/>
    </location>
</feature>
<feature type="compositionally biased region" description="Polar residues" evidence="2">
    <location>
        <begin position="2495"/>
        <end position="2512"/>
    </location>
</feature>
<feature type="compositionally biased region" description="Basic residues" evidence="2">
    <location>
        <begin position="2364"/>
        <end position="2377"/>
    </location>
</feature>
<feature type="domain" description="DUF7623" evidence="3">
    <location>
        <begin position="717"/>
        <end position="777"/>
    </location>
</feature>
<dbReference type="OMA" id="QYPMCAR"/>
<feature type="compositionally biased region" description="Basic and acidic residues" evidence="2">
    <location>
        <begin position="2737"/>
        <end position="2748"/>
    </location>
</feature>
<evidence type="ECO:0000256" key="2">
    <source>
        <dbReference type="SAM" id="MobiDB-lite"/>
    </source>
</evidence>
<evidence type="ECO:0000313" key="5">
    <source>
        <dbReference type="Proteomes" id="UP000037923"/>
    </source>
</evidence>
<feature type="compositionally biased region" description="Low complexity" evidence="2">
    <location>
        <begin position="3320"/>
        <end position="3335"/>
    </location>
</feature>
<feature type="region of interest" description="Disordered" evidence="2">
    <location>
        <begin position="966"/>
        <end position="985"/>
    </location>
</feature>
<feature type="domain" description="DUF7623" evidence="3">
    <location>
        <begin position="1289"/>
        <end position="1350"/>
    </location>
</feature>
<name>A0A0M9FSK8_LEPPY</name>
<dbReference type="VEuPathDB" id="TriTrypDB:LpyrH10_26_1380"/>
<protein>
    <submittedName>
        <fullName evidence="4">Tb-292 membrane associated protein-like protein</fullName>
    </submittedName>
</protein>
<dbReference type="RefSeq" id="XP_015653622.1">
    <property type="nucleotide sequence ID" value="XM_015807964.1"/>
</dbReference>
<dbReference type="EMBL" id="LGTL01000026">
    <property type="protein sequence ID" value="KPA75183.1"/>
    <property type="molecule type" value="Genomic_DNA"/>
</dbReference>
<feature type="domain" description="DUF7623" evidence="3">
    <location>
        <begin position="61"/>
        <end position="121"/>
    </location>
</feature>
<sequence length="3408" mass="376176">MAERAPLLGSPRANASKLRAIEEAAKARAREVAVERNNVDGLRAAADEEVRARNPFLPRNDVRGVPLRELALTRDPEYAKLSDRRLELKQQPLENAEELAAVEARLKERAAEIADAKLAAEEGLRATYPTVVTAPGAATLSSLFLPLDAKLVQLAQQRAALTAQPKPDAAALRAVDEAAAVRVQELVNEDAKAEREGAQARAAVLKQYPMCAREVTEAVGKDAMFASLAARRAGLLSDPVANTAPLVDVEDLMRERGVEVESGRRRRRRPANPPRLLDINDVALENGEVDDYHNRRQRHRRGRMLDAKEVPVEEAGEVREQPEDTTLPPKSRHVAALRKNDPYYQELVALRDALVAEDEAANADAIRCVEEQLKDRAHQLSDDAARVHAAEMRAEAALQARYPFLGSTVTGEMLTAVGLEDDEAFTALATERATLKATPTASRLAVADVEQKMRARASELVAQHARDDEALATLMPYVGALPGGVTLRELDIANDPDVKPLLAQLQELAKDPGAASGPEAKRLEKAIGELARRVAEDEAERTRHELVDAEGLHERFPFLPEEPVAGIPLVEAGVLEDPEFRALANALEDLRKRPRTAPEALRAAEEALAGRAAEVAAGKLRATEEAQAKHPFLPKRIAGVFVGDLPLESDETFQALMAERAPLLGSPRANASKLRAIEEAAKARAREVAVERNNVDGLRAAADEEVRARNPFLPRNDVRGVPLRELALTRDPEYAKLSDRRLELKQQPLENAEELAAVEARLKERAAEIADAKLAAEEGLRATYPTVVTAPGAATLSSLFLPLDAKLVQLAQQRAALTAQPKPDAAALRAVDEAAAVRVQELVNEDAKAEREGAQARAAVLKQYPMCAREVTEAVGKDAMFASLAARRAGLLSDPVANTAPLVDVEDLMRERGVEVESGRRRRRRPANPPRLLDINDVALENGEVDDYHNRRQRHRRGRMLDAKEVPVEEAGEVREQPEDTTLPPKSRHVAALRKNDPYYQELVALRDALVAEDEAANADAIRCVEEQLKDRAHQLSDDAARVHAAEMRAEAALQARYPFLGSTVTGEMLTAVGLEDDEAFTALATERATLKATPTASRLAVADVEQKMRARASELVAQHARDDEALATLMPYVGALPGGVTLRELDIANDPDVKPLLAQLQELAKDPGAASGPEAKRLEKAIGELARRVAEDEAERTRHELVDAEGLHERFPFLPEEPVAGIPLVEAGVLEDPEFRALANALEDMRRDPETKDSAVKVMERSLTDVARRLGEAKVNATVDTQAQYPFLPKRIAGVLVGDLPLKGDRTFEALATERAVLLENPRTNATRLIVLETLACERARAIAEDVKAVELFRIDEDEALRARHPFLRYSDVSLIPLREVGIEMDRKVQRLTRRRLRLRGASTVDFAAVELVEGELRERVAELAGRVVAAEMKGRRRFLPRQRRNAGVVFTALHIPDDEEIVEWRLDVMENPDCDDDDEAVAKKAMRRRGNVLLDAYLEAEADVAKELHRLRRANPICVRDVNPSVEQDDYLTTLRAAYADWAAFMVKEEPTLVQVEEDIRARSVALIGDDRCVADALNNYCAAEAELRLATAHRKPGNQVARLRFTTDVAQYKHRLWSRRQARRRVLATLFDFPDEEGDFIDDDGADSWTDEDTYAAHARTAYAKAAKDSYFLFLQRQKAVFTAAGHGSGSRCVSELLKRRLRQLTTDAARQQRSGQRRSNAILRRFPFLKTSNYMSVLLPELHLDEDDEFMRLAAEREKLLKPPSELRDRYPFLPAVIDGVPIEELGLESDAEFMRLASQREDLLGPLRAKLKGVLDREEAMRTRLSERVAAHIAEENAQRDKYRFVDIQELQVSLQRLHLERDVPFMAMYAEYNNVRRSSATEDSSGLLNPQKGQRSRLSSLVLSNASLSTTQSQRPHVKTVAQKKLEKEMRDWVMRRAEEEAVWETSNMMDLESLADRFPFLPVEPIFGTHLGEIGALQDVVFCGMAAEVERARKDIAPAAEITDAEKALAAHVMKLAADKRDESARRRRRFPHLPQRVAGMLVSDIELPASAGIYENDAESALQTYHEAAARAKGRRVCDVEEDEAVRTRHPFIEMNDIHGVPLRQLSLADDSIFMSYLSKWRKVLSKATIDREKLRIYEDLLRERAEEQALRIVDVNTAVSSRLRALKLDGVWPQEVPLLDVHNLLVRERDALVAEHEGGKVPSVSDDDRALVTAVSTTYKAAAEDLQHELTSLRLRYPWSVRDVNPALNRDEEFQQLEKQRQRLLASPHQVDTMESIEKEERKRSVELIEDSAYVDEAAEACTAAAQKPLRRLSGEELTRRWKHQLRLDHHRRRFVTFEDIPDDAGQTSDAASRNVKRRKSRERKKRGMSWSRLDMDAVPDNVFTEIKEDEYHTSLAGSVQLSEMPVGSEAAGPASSGAEGGMGGPQRRRRSGGPRQRLGSATAESVPVMEASVMKEDGRIVPVDVAESSFASSSVVPVSNVDASQRPQSETMATSSDASGLSPQAGENLPPGRKTKKRVLKKRLRARRTSTAFVSAIPDMVHGELVEHDIDELESSVPTLADKAEGSRTHSAAKRIPQPPLAQRRKMAVKPVPTKPRLAARGIKSTPTAATARQRVASAKATPEPVVTTKTRRRGTSRLGRQSLTATGESPEVTVGLLDEQRSEQKPQVEVTAAPSQTAMAAGRKLELEDQRPLAPSERASSAAKSRQGSPQPSTSRARARGSISKPPEETVMRKKTPEVPVARSGSAANSESKKRTRSASAAKTRKTAAVVTPPLSTPTKYPTYSLDAVVPEDGPEAAEVAEQQTLVKEVLTALTPTLARPVTLEEVEAASVPMDYVFEHYDLGMYAAATNQSSALLRARQQELEKALKAWIVQRAATPLEPAEQRAANIQRVRQERRRRLATRRDPAENPRDLPLRWARLTAEELDEDTGLRQLMDSCAAQSRVADHLVAWSTRKQAANEALFARFPFLPTLVSGYALTEIGFTSDPDFQRYTRGGAYQESAHVQQQMRDVVEKVARAKAAAAEGRRPTRYVDRVRVTVTTTRDPAEKAETSTDAAPAGGDLTQLVKDAQAMMEQPEDRQMLDAIRAAREKRSSTFLDRRRRLAFISQSKQDAERLIKRMMIRMKKEKTSDIPLSMEDVEALRTFFDGVDLDHFGVLDRTDATDFIMLTLGEAKRMSRVDVEKLLFPDTPRGTPLPTLVDFSDFSKFYKAVALQDLVKQDFSFDQQNMVTRAAAAIQGGAGGNGGGAATASAGVSPRRPEPPSTNARAGGGGGGGRRGRLSVAPVTQPSTSHDSSAGAAGGFAEQPFTAARAVSAASRTPTRRQPALTLQPRRPSSEPRALAATTGASEVAASANRRLRRAAGPSNSNERDGAEPAATDRWFVNGRPTSGHSHSSN</sequence>
<feature type="domain" description="DUF7623" evidence="3">
    <location>
        <begin position="1216"/>
        <end position="1276"/>
    </location>
</feature>
<feature type="compositionally biased region" description="Polar residues" evidence="2">
    <location>
        <begin position="3398"/>
        <end position="3408"/>
    </location>
</feature>
<feature type="region of interest" description="Disordered" evidence="2">
    <location>
        <begin position="2481"/>
        <end position="2535"/>
    </location>
</feature>
<feature type="region of interest" description="Disordered" evidence="2">
    <location>
        <begin position="3053"/>
        <end position="3072"/>
    </location>
</feature>
<feature type="domain" description="DUF7623" evidence="3">
    <location>
        <begin position="1063"/>
        <end position="1124"/>
    </location>
</feature>
<feature type="compositionally biased region" description="Low complexity" evidence="2">
    <location>
        <begin position="2481"/>
        <end position="2494"/>
    </location>
</feature>
<gene>
    <name evidence="4" type="ORF">ABB37_08843</name>
</gene>
<feature type="region of interest" description="Disordered" evidence="2">
    <location>
        <begin position="3251"/>
        <end position="3408"/>
    </location>
</feature>
<reference evidence="4 5" key="1">
    <citation type="submission" date="2015-07" db="EMBL/GenBank/DDBJ databases">
        <title>High-quality genome of monoxenous trypanosomatid Leptomonas pyrrhocoris.</title>
        <authorList>
            <person name="Flegontov P."/>
            <person name="Butenko A."/>
            <person name="Firsov S."/>
            <person name="Vlcek C."/>
            <person name="Logacheva M.D."/>
            <person name="Field M."/>
            <person name="Filatov D."/>
            <person name="Flegontova O."/>
            <person name="Gerasimov E."/>
            <person name="Jackson A.P."/>
            <person name="Kelly S."/>
            <person name="Opperdoes F."/>
            <person name="O'Reilly A."/>
            <person name="Votypka J."/>
            <person name="Yurchenko V."/>
            <person name="Lukes J."/>
        </authorList>
    </citation>
    <scope>NUCLEOTIDE SEQUENCE [LARGE SCALE GENOMIC DNA]</scope>
    <source>
        <strain evidence="4">H10</strain>
    </source>
</reference>
<feature type="compositionally biased region" description="Basic and acidic residues" evidence="2">
    <location>
        <begin position="310"/>
        <end position="322"/>
    </location>
</feature>
<evidence type="ECO:0000313" key="4">
    <source>
        <dbReference type="EMBL" id="KPA75183.1"/>
    </source>
</evidence>
<evidence type="ECO:0000256" key="1">
    <source>
        <dbReference type="SAM" id="Coils"/>
    </source>
</evidence>
<dbReference type="Proteomes" id="UP000037923">
    <property type="component" value="Unassembled WGS sequence"/>
</dbReference>
<feature type="domain" description="DUF7623" evidence="3">
    <location>
        <begin position="1779"/>
        <end position="1836"/>
    </location>
</feature>
<comment type="caution">
    <text evidence="4">The sequence shown here is derived from an EMBL/GenBank/DDBJ whole genome shotgun (WGS) entry which is preliminary data.</text>
</comment>
<feature type="region of interest" description="Disordered" evidence="2">
    <location>
        <begin position="2415"/>
        <end position="2460"/>
    </location>
</feature>
<accession>A0A0M9FSK8</accession>
<feature type="domain" description="DUF7623" evidence="3">
    <location>
        <begin position="560"/>
        <end position="622"/>
    </location>
</feature>
<feature type="region of interest" description="Disordered" evidence="2">
    <location>
        <begin position="2351"/>
        <end position="2379"/>
    </location>
</feature>
<feature type="region of interest" description="Disordered" evidence="2">
    <location>
        <begin position="2614"/>
        <end position="2791"/>
    </location>
</feature>
<feature type="coiled-coil region" evidence="1">
    <location>
        <begin position="1176"/>
        <end position="1208"/>
    </location>
</feature>
<dbReference type="Pfam" id="PF24610">
    <property type="entry name" value="DUF7623"/>
    <property type="match status" value="9"/>
</dbReference>
<feature type="compositionally biased region" description="Polar residues" evidence="2">
    <location>
        <begin position="2649"/>
        <end position="2658"/>
    </location>
</feature>
<feature type="coiled-coil region" evidence="1">
    <location>
        <begin position="520"/>
        <end position="552"/>
    </location>
</feature>
<feature type="compositionally biased region" description="Basic and acidic residues" evidence="2">
    <location>
        <begin position="966"/>
        <end position="978"/>
    </location>
</feature>
<feature type="compositionally biased region" description="Polar residues" evidence="2">
    <location>
        <begin position="3296"/>
        <end position="3306"/>
    </location>
</feature>
<feature type="region of interest" description="Disordered" evidence="2">
    <location>
        <begin position="2573"/>
        <end position="2601"/>
    </location>
</feature>
<feature type="domain" description="DUF7623" evidence="3">
    <location>
        <begin position="633"/>
        <end position="693"/>
    </location>
</feature>
<dbReference type="GeneID" id="26909126"/>
<feature type="region of interest" description="Disordered" evidence="2">
    <location>
        <begin position="310"/>
        <end position="329"/>
    </location>
</feature>
<dbReference type="InterPro" id="IPR056040">
    <property type="entry name" value="DUF7623"/>
</dbReference>
<feature type="compositionally biased region" description="Polar residues" evidence="2">
    <location>
        <begin position="2709"/>
        <end position="2727"/>
    </location>
</feature>
<organism evidence="4 5">
    <name type="scientific">Leptomonas pyrrhocoris</name>
    <name type="common">Firebug parasite</name>
    <dbReference type="NCBI Taxonomy" id="157538"/>
    <lineage>
        <taxon>Eukaryota</taxon>
        <taxon>Discoba</taxon>
        <taxon>Euglenozoa</taxon>
        <taxon>Kinetoplastea</taxon>
        <taxon>Metakinetoplastina</taxon>
        <taxon>Trypanosomatida</taxon>
        <taxon>Trypanosomatidae</taxon>
        <taxon>Leishmaniinae</taxon>
        <taxon>Leptomonas</taxon>
    </lineage>
</organism>
<evidence type="ECO:0000259" key="3">
    <source>
        <dbReference type="Pfam" id="PF24610"/>
    </source>
</evidence>